<feature type="domain" description="ABC transporter" evidence="11">
    <location>
        <begin position="2"/>
        <end position="238"/>
    </location>
</feature>
<evidence type="ECO:0000256" key="3">
    <source>
        <dbReference type="ARBA" id="ARBA00022448"/>
    </source>
</evidence>
<dbReference type="CDD" id="cd03225">
    <property type="entry name" value="ABC_cobalt_CbiO_domain1"/>
    <property type="match status" value="1"/>
</dbReference>
<evidence type="ECO:0000259" key="11">
    <source>
        <dbReference type="PROSITE" id="PS50893"/>
    </source>
</evidence>
<comment type="caution">
    <text evidence="12">The sequence shown here is derived from an EMBL/GenBank/DDBJ whole genome shotgun (WGS) entry which is preliminary data.</text>
</comment>
<comment type="similarity">
    <text evidence="2">Belongs to the ABC transporter superfamily.</text>
</comment>
<evidence type="ECO:0000256" key="10">
    <source>
        <dbReference type="ARBA" id="ARBA00025157"/>
    </source>
</evidence>
<keyword evidence="7 12" id="KW-0067">ATP-binding</keyword>
<dbReference type="InterPro" id="IPR027417">
    <property type="entry name" value="P-loop_NTPase"/>
</dbReference>
<dbReference type="Pfam" id="PF00005">
    <property type="entry name" value="ABC_tran"/>
    <property type="match status" value="2"/>
</dbReference>
<evidence type="ECO:0000256" key="6">
    <source>
        <dbReference type="ARBA" id="ARBA00022741"/>
    </source>
</evidence>
<comment type="function">
    <text evidence="10">Probably part of an ABC transporter complex. Responsible for energy coupling to the transport system.</text>
</comment>
<evidence type="ECO:0000256" key="1">
    <source>
        <dbReference type="ARBA" id="ARBA00004202"/>
    </source>
</evidence>
<evidence type="ECO:0000256" key="9">
    <source>
        <dbReference type="ARBA" id="ARBA00023136"/>
    </source>
</evidence>
<dbReference type="Proteomes" id="UP001519349">
    <property type="component" value="Unassembled WGS sequence"/>
</dbReference>
<keyword evidence="8" id="KW-1278">Translocase</keyword>
<proteinExistence type="inferred from homology"/>
<dbReference type="InterPro" id="IPR003439">
    <property type="entry name" value="ABC_transporter-like_ATP-bd"/>
</dbReference>
<keyword evidence="13" id="KW-1185">Reference proteome</keyword>
<organism evidence="12 13">
    <name type="scientific">Streptococcus panodentis</name>
    <dbReference type="NCBI Taxonomy" id="1581472"/>
    <lineage>
        <taxon>Bacteria</taxon>
        <taxon>Bacillati</taxon>
        <taxon>Bacillota</taxon>
        <taxon>Bacilli</taxon>
        <taxon>Lactobacillales</taxon>
        <taxon>Streptococcaceae</taxon>
        <taxon>Streptococcus</taxon>
    </lineage>
</organism>
<evidence type="ECO:0000256" key="7">
    <source>
        <dbReference type="ARBA" id="ARBA00022840"/>
    </source>
</evidence>
<accession>A0ABS5AU66</accession>
<gene>
    <name evidence="12" type="ORF">DHL47_01480</name>
</gene>
<dbReference type="EMBL" id="QFAY01000002">
    <property type="protein sequence ID" value="MBP2620025.1"/>
    <property type="molecule type" value="Genomic_DNA"/>
</dbReference>
<dbReference type="InterPro" id="IPR015856">
    <property type="entry name" value="ABC_transpr_CbiO/EcfA_su"/>
</dbReference>
<feature type="domain" description="ABC transporter" evidence="11">
    <location>
        <begin position="250"/>
        <end position="457"/>
    </location>
</feature>
<evidence type="ECO:0000313" key="12">
    <source>
        <dbReference type="EMBL" id="MBP2620025.1"/>
    </source>
</evidence>
<keyword evidence="5" id="KW-0677">Repeat</keyword>
<dbReference type="PANTHER" id="PTHR43553:SF23">
    <property type="entry name" value="ABC TRANSPORTER ATP-BINDING COMPONENT"/>
    <property type="match status" value="1"/>
</dbReference>
<evidence type="ECO:0000256" key="2">
    <source>
        <dbReference type="ARBA" id="ARBA00005417"/>
    </source>
</evidence>
<name>A0ABS5AU66_9STRE</name>
<dbReference type="GO" id="GO:0005524">
    <property type="term" value="F:ATP binding"/>
    <property type="evidence" value="ECO:0007669"/>
    <property type="project" value="UniProtKB-KW"/>
</dbReference>
<comment type="subcellular location">
    <subcellularLocation>
        <location evidence="1">Cell membrane</location>
        <topology evidence="1">Peripheral membrane protein</topology>
    </subcellularLocation>
</comment>
<evidence type="ECO:0000256" key="4">
    <source>
        <dbReference type="ARBA" id="ARBA00022475"/>
    </source>
</evidence>
<dbReference type="PROSITE" id="PS50893">
    <property type="entry name" value="ABC_TRANSPORTER_2"/>
    <property type="match status" value="2"/>
</dbReference>
<keyword evidence="3" id="KW-0813">Transport</keyword>
<keyword evidence="9" id="KW-0472">Membrane</keyword>
<dbReference type="Gene3D" id="3.40.50.300">
    <property type="entry name" value="P-loop containing nucleotide triphosphate hydrolases"/>
    <property type="match status" value="2"/>
</dbReference>
<protein>
    <submittedName>
        <fullName evidence="12">ABC transporter ATP-binding protein</fullName>
    </submittedName>
</protein>
<evidence type="ECO:0000256" key="5">
    <source>
        <dbReference type="ARBA" id="ARBA00022737"/>
    </source>
</evidence>
<keyword evidence="6" id="KW-0547">Nucleotide-binding</keyword>
<dbReference type="InterPro" id="IPR050095">
    <property type="entry name" value="ECF_ABC_transporter_ATP-bd"/>
</dbReference>
<dbReference type="SUPFAM" id="SSF52540">
    <property type="entry name" value="P-loop containing nucleoside triphosphate hydrolases"/>
    <property type="match status" value="2"/>
</dbReference>
<dbReference type="RefSeq" id="WP_209550654.1">
    <property type="nucleotide sequence ID" value="NZ_QFAY01000002.1"/>
</dbReference>
<keyword evidence="4" id="KW-1003">Cell membrane</keyword>
<dbReference type="PANTHER" id="PTHR43553">
    <property type="entry name" value="HEAVY METAL TRANSPORTER"/>
    <property type="match status" value="1"/>
</dbReference>
<dbReference type="InterPro" id="IPR003593">
    <property type="entry name" value="AAA+_ATPase"/>
</dbReference>
<sequence length="458" mass="51933">MLEFKDFTISYEKPVLKALNLKFQPGQITVVSGASGSGKSSLLRTINGVIPYFQPAELSGSLTYQGQDLLALDMAERSRFISTVFQNPKTQFYATNSTDEMAFALENRNLPRQEIIERIDSYTRLLGVERLLDRDIFTLSGGEKQLLAITSVACMNNDIYMFDEPSSSLDREAIERLKEVLLTLKKLGKTLIVAEHRLYYLQDIMDQFILLEDATAASYQPQELDEDFLRQHKLRSLTKIQKSDLQTLDYRAKSMTDKGFEASASLLAQDYSYSYERQPVFDMNLSLEPGINFLIGQNGVGKSTFLRCLSGLNKRFKGRAFYRGRLLKPSYPWLSMIMQDVNYQLFTESVWSEISIVSEDEAAKEAALAQVGLLDKKERHPQTLSGGEKQRLLLAMAKVSDKPIVILDEPTSGLCKGQMERMIEDLQQMAEQGRLLIIVTHDYELIKACGGHIVEFVR</sequence>
<reference evidence="12 13" key="1">
    <citation type="submission" date="2018-05" db="EMBL/GenBank/DDBJ databases">
        <title>Draft genome sequence of Streptococcus panodentis CCUG 70867T.</title>
        <authorList>
            <person name="Salva-Serra F."/>
            <person name="Mendez V."/>
            <person name="Jaen-Luchoro D."/>
            <person name="Gonzales-Siles L."/>
            <person name="Karlsson R."/>
            <person name="Engstrom-Jakobsson H."/>
            <person name="Busquets A."/>
            <person name="Gomila M."/>
            <person name="Pineiro-Iglesias B."/>
            <person name="Bennasar-Figueras A."/>
            <person name="Seeger M."/>
            <person name="Moore E."/>
        </authorList>
    </citation>
    <scope>NUCLEOTIDE SEQUENCE [LARGE SCALE GENOMIC DNA]</scope>
    <source>
        <strain evidence="12 13">CCUG 70867</strain>
    </source>
</reference>
<evidence type="ECO:0000313" key="13">
    <source>
        <dbReference type="Proteomes" id="UP001519349"/>
    </source>
</evidence>
<evidence type="ECO:0000256" key="8">
    <source>
        <dbReference type="ARBA" id="ARBA00022967"/>
    </source>
</evidence>
<dbReference type="SMART" id="SM00382">
    <property type="entry name" value="AAA"/>
    <property type="match status" value="2"/>
</dbReference>